<comment type="caution">
    <text evidence="2">The sequence shown here is derived from an EMBL/GenBank/DDBJ whole genome shotgun (WGS) entry which is preliminary data.</text>
</comment>
<name>A0ABV8PAU9_9SPHI</name>
<keyword evidence="1" id="KW-0812">Transmembrane</keyword>
<evidence type="ECO:0000256" key="1">
    <source>
        <dbReference type="SAM" id="Phobius"/>
    </source>
</evidence>
<feature type="transmembrane region" description="Helical" evidence="1">
    <location>
        <begin position="6"/>
        <end position="29"/>
    </location>
</feature>
<proteinExistence type="predicted"/>
<feature type="transmembrane region" description="Helical" evidence="1">
    <location>
        <begin position="167"/>
        <end position="184"/>
    </location>
</feature>
<accession>A0ABV8PAU9</accession>
<protein>
    <submittedName>
        <fullName evidence="2">Uncharacterized protein</fullName>
    </submittedName>
</protein>
<dbReference type="RefSeq" id="WP_378986345.1">
    <property type="nucleotide sequence ID" value="NZ_JBHSBW010000013.1"/>
</dbReference>
<keyword evidence="3" id="KW-1185">Reference proteome</keyword>
<evidence type="ECO:0000313" key="3">
    <source>
        <dbReference type="Proteomes" id="UP001595789"/>
    </source>
</evidence>
<evidence type="ECO:0000313" key="2">
    <source>
        <dbReference type="EMBL" id="MFC4212404.1"/>
    </source>
</evidence>
<reference evidence="3" key="1">
    <citation type="journal article" date="2019" name="Int. J. Syst. Evol. Microbiol.">
        <title>The Global Catalogue of Microorganisms (GCM) 10K type strain sequencing project: providing services to taxonomists for standard genome sequencing and annotation.</title>
        <authorList>
            <consortium name="The Broad Institute Genomics Platform"/>
            <consortium name="The Broad Institute Genome Sequencing Center for Infectious Disease"/>
            <person name="Wu L."/>
            <person name="Ma J."/>
        </authorList>
    </citation>
    <scope>NUCLEOTIDE SEQUENCE [LARGE SCALE GENOMIC DNA]</scope>
    <source>
        <strain evidence="3">CCM 8691</strain>
    </source>
</reference>
<keyword evidence="1" id="KW-0472">Membrane</keyword>
<sequence length="185" mass="21451">MSPLLTYRFPILTAVTWIFFSVLMTIKLADLKIISFKKTGVQINKKGSGTYGKFSFKLTVSTNKHEVFTRSYKTLALSNCFIDLEKLQKANAIWMVVSENKSKSNEFQLYSIADHKPGRLRIFFEMISYLINNYLLIICVPLILTLLICTQEFGRDYQYINQQHHTIISVSYFFNALFIALIAIY</sequence>
<keyword evidence="1" id="KW-1133">Transmembrane helix</keyword>
<feature type="transmembrane region" description="Helical" evidence="1">
    <location>
        <begin position="126"/>
        <end position="147"/>
    </location>
</feature>
<dbReference type="Proteomes" id="UP001595789">
    <property type="component" value="Unassembled WGS sequence"/>
</dbReference>
<dbReference type="EMBL" id="JBHSBW010000013">
    <property type="protein sequence ID" value="MFC4212404.1"/>
    <property type="molecule type" value="Genomic_DNA"/>
</dbReference>
<organism evidence="2 3">
    <name type="scientific">Pedobacter lithocola</name>
    <dbReference type="NCBI Taxonomy" id="1908239"/>
    <lineage>
        <taxon>Bacteria</taxon>
        <taxon>Pseudomonadati</taxon>
        <taxon>Bacteroidota</taxon>
        <taxon>Sphingobacteriia</taxon>
        <taxon>Sphingobacteriales</taxon>
        <taxon>Sphingobacteriaceae</taxon>
        <taxon>Pedobacter</taxon>
    </lineage>
</organism>
<gene>
    <name evidence="2" type="ORF">ACFOWA_14490</name>
</gene>